<gene>
    <name evidence="1" type="ORF">GGD41_005885</name>
</gene>
<organism evidence="1 2">
    <name type="scientific">Paraburkholderia bryophila</name>
    <dbReference type="NCBI Taxonomy" id="420952"/>
    <lineage>
        <taxon>Bacteria</taxon>
        <taxon>Pseudomonadati</taxon>
        <taxon>Pseudomonadota</taxon>
        <taxon>Betaproteobacteria</taxon>
        <taxon>Burkholderiales</taxon>
        <taxon>Burkholderiaceae</taxon>
        <taxon>Paraburkholderia</taxon>
    </lineage>
</organism>
<comment type="caution">
    <text evidence="1">The sequence shown here is derived from an EMBL/GenBank/DDBJ whole genome shotgun (WGS) entry which is preliminary data.</text>
</comment>
<accession>A0A7Y9WD50</accession>
<reference evidence="1 2" key="1">
    <citation type="submission" date="2020-07" db="EMBL/GenBank/DDBJ databases">
        <title>Exploring microbial biodiversity for novel pathways involved in the catabolism of aromatic compounds derived from lignin.</title>
        <authorList>
            <person name="Elkins J."/>
        </authorList>
    </citation>
    <scope>NUCLEOTIDE SEQUENCE [LARGE SCALE GENOMIC DNA]</scope>
    <source>
        <strain evidence="1 2">H2C3B</strain>
    </source>
</reference>
<sequence>MPARSMFNGAAANALRAAPSNACAAVCASGVRRLSPVPKNRLENPLLNLNCP</sequence>
<evidence type="ECO:0000313" key="2">
    <source>
        <dbReference type="Proteomes" id="UP000572540"/>
    </source>
</evidence>
<dbReference type="AlphaFoldDB" id="A0A7Y9WD50"/>
<proteinExistence type="predicted"/>
<dbReference type="EMBL" id="JACCAU010000001">
    <property type="protein sequence ID" value="NYH18657.1"/>
    <property type="molecule type" value="Genomic_DNA"/>
</dbReference>
<dbReference type="Proteomes" id="UP000572540">
    <property type="component" value="Unassembled WGS sequence"/>
</dbReference>
<evidence type="ECO:0000313" key="1">
    <source>
        <dbReference type="EMBL" id="NYH18657.1"/>
    </source>
</evidence>
<protein>
    <submittedName>
        <fullName evidence="1">Uncharacterized protein</fullName>
    </submittedName>
</protein>
<name>A0A7Y9WD50_9BURK</name>